<name>A0ACC0U2G1_9AGAM</name>
<accession>A0ACC0U2G1</accession>
<evidence type="ECO:0000313" key="1">
    <source>
        <dbReference type="EMBL" id="KAI9456793.1"/>
    </source>
</evidence>
<organism evidence="1 2">
    <name type="scientific">Russula earlei</name>
    <dbReference type="NCBI Taxonomy" id="71964"/>
    <lineage>
        <taxon>Eukaryota</taxon>
        <taxon>Fungi</taxon>
        <taxon>Dikarya</taxon>
        <taxon>Basidiomycota</taxon>
        <taxon>Agaricomycotina</taxon>
        <taxon>Agaricomycetes</taxon>
        <taxon>Russulales</taxon>
        <taxon>Russulaceae</taxon>
        <taxon>Russula</taxon>
    </lineage>
</organism>
<comment type="caution">
    <text evidence="1">The sequence shown here is derived from an EMBL/GenBank/DDBJ whole genome shotgun (WGS) entry which is preliminary data.</text>
</comment>
<dbReference type="Proteomes" id="UP001207468">
    <property type="component" value="Unassembled WGS sequence"/>
</dbReference>
<sequence length="283" mass="32096">MGKLNIAHHKSYHPYRLDNIERVRRDEAAAQRKQTDDADRALVADAESRLSTLRARAGITPQSPPQNRTDMDVESSTPVPSGSTIRIGDGHINLFADLEEHAAALAARASKSRPAMTDLDCGLPLAPAKRDLQPWYSATRNSADDDKIAQARRQRDLARQLKDDPLSSIPSHLKQPAHALRSPQPHSHPEAPRSIQHPPSASRERRLARESVERARALGLLRRKQRERESEGSSTMTPSTVHGGNGPGYVDVFNRREVEDAHRERDRSWRQRHWEDDRHRRRR</sequence>
<proteinExistence type="predicted"/>
<gene>
    <name evidence="1" type="ORF">F5148DRAFT_365336</name>
</gene>
<protein>
    <submittedName>
        <fullName evidence="1">Uncharacterized protein</fullName>
    </submittedName>
</protein>
<evidence type="ECO:0000313" key="2">
    <source>
        <dbReference type="Proteomes" id="UP001207468"/>
    </source>
</evidence>
<reference evidence="1" key="1">
    <citation type="submission" date="2021-03" db="EMBL/GenBank/DDBJ databases">
        <title>Evolutionary priming and transition to the ectomycorrhizal habit in an iconic lineage of mushroom-forming fungi: is preadaptation a requirement?</title>
        <authorList>
            <consortium name="DOE Joint Genome Institute"/>
            <person name="Looney B.P."/>
            <person name="Miyauchi S."/>
            <person name="Morin E."/>
            <person name="Drula E."/>
            <person name="Courty P.E."/>
            <person name="Chicoki N."/>
            <person name="Fauchery L."/>
            <person name="Kohler A."/>
            <person name="Kuo A."/>
            <person name="LaButti K."/>
            <person name="Pangilinan J."/>
            <person name="Lipzen A."/>
            <person name="Riley R."/>
            <person name="Andreopoulos W."/>
            <person name="He G."/>
            <person name="Johnson J."/>
            <person name="Barry K.W."/>
            <person name="Grigoriev I.V."/>
            <person name="Nagy L."/>
            <person name="Hibbett D."/>
            <person name="Henrissat B."/>
            <person name="Matheny P.B."/>
            <person name="Labbe J."/>
            <person name="Martin A.F."/>
        </authorList>
    </citation>
    <scope>NUCLEOTIDE SEQUENCE</scope>
    <source>
        <strain evidence="1">BPL698</strain>
    </source>
</reference>
<keyword evidence="2" id="KW-1185">Reference proteome</keyword>
<dbReference type="EMBL" id="JAGFNK010000230">
    <property type="protein sequence ID" value="KAI9456793.1"/>
    <property type="molecule type" value="Genomic_DNA"/>
</dbReference>